<gene>
    <name evidence="2" type="ORF">EXN66_Car016659</name>
</gene>
<protein>
    <submittedName>
        <fullName evidence="2">Uncharacterized protein</fullName>
    </submittedName>
</protein>
<reference evidence="2 3" key="1">
    <citation type="submission" date="2019-02" db="EMBL/GenBank/DDBJ databases">
        <title>Opniocepnalus argus genome.</title>
        <authorList>
            <person name="Zhou C."/>
            <person name="Xiao S."/>
        </authorList>
    </citation>
    <scope>NUCLEOTIDE SEQUENCE [LARGE SCALE GENOMIC DNA]</scope>
    <source>
        <strain evidence="2">OARG1902GOOAL</strain>
        <tissue evidence="2">Muscle</tissue>
    </source>
</reference>
<evidence type="ECO:0000313" key="3">
    <source>
        <dbReference type="Proteomes" id="UP000503349"/>
    </source>
</evidence>
<keyword evidence="3" id="KW-1185">Reference proteome</keyword>
<proteinExistence type="predicted"/>
<evidence type="ECO:0000313" key="2">
    <source>
        <dbReference type="EMBL" id="KAF3700971.1"/>
    </source>
</evidence>
<reference evidence="3" key="2">
    <citation type="submission" date="2019-02" db="EMBL/GenBank/DDBJ databases">
        <title>Opniocepnalus argus Var Kimnra genome.</title>
        <authorList>
            <person name="Zhou C."/>
            <person name="Xiao S."/>
        </authorList>
    </citation>
    <scope>NUCLEOTIDE SEQUENCE [LARGE SCALE GENOMIC DNA]</scope>
</reference>
<dbReference type="Proteomes" id="UP000503349">
    <property type="component" value="Chromosome 16"/>
</dbReference>
<sequence>MTGTHERVAPHEKTNFTSGAVVSRLTSEPLSGHIVPRWITTDSPSLSSTVSISQSEPSVSNPLGKLHPLEELKNLV</sequence>
<organism evidence="2 3">
    <name type="scientific">Channa argus</name>
    <name type="common">Northern snakehead</name>
    <name type="synonym">Ophicephalus argus</name>
    <dbReference type="NCBI Taxonomy" id="215402"/>
    <lineage>
        <taxon>Eukaryota</taxon>
        <taxon>Metazoa</taxon>
        <taxon>Chordata</taxon>
        <taxon>Craniata</taxon>
        <taxon>Vertebrata</taxon>
        <taxon>Euteleostomi</taxon>
        <taxon>Actinopterygii</taxon>
        <taxon>Neopterygii</taxon>
        <taxon>Teleostei</taxon>
        <taxon>Neoteleostei</taxon>
        <taxon>Acanthomorphata</taxon>
        <taxon>Anabantaria</taxon>
        <taxon>Anabantiformes</taxon>
        <taxon>Channoidei</taxon>
        <taxon>Channidae</taxon>
        <taxon>Channa</taxon>
    </lineage>
</organism>
<evidence type="ECO:0000256" key="1">
    <source>
        <dbReference type="SAM" id="MobiDB-lite"/>
    </source>
</evidence>
<dbReference type="AlphaFoldDB" id="A0A6G1QE88"/>
<accession>A0A6G1QE88</accession>
<dbReference type="EMBL" id="CM015727">
    <property type="protein sequence ID" value="KAF3700971.1"/>
    <property type="molecule type" value="Genomic_DNA"/>
</dbReference>
<name>A0A6G1QE88_CHAAH</name>
<feature type="compositionally biased region" description="Basic and acidic residues" evidence="1">
    <location>
        <begin position="67"/>
        <end position="76"/>
    </location>
</feature>
<feature type="region of interest" description="Disordered" evidence="1">
    <location>
        <begin position="43"/>
        <end position="76"/>
    </location>
</feature>
<feature type="compositionally biased region" description="Polar residues" evidence="1">
    <location>
        <begin position="43"/>
        <end position="61"/>
    </location>
</feature>